<accession>A0A7J6UAH1</accession>
<comment type="caution">
    <text evidence="2">The sequence shown here is derived from an EMBL/GenBank/DDBJ whole genome shotgun (WGS) entry which is preliminary data.</text>
</comment>
<keyword evidence="3" id="KW-1185">Reference proteome</keyword>
<feature type="region of interest" description="Disordered" evidence="1">
    <location>
        <begin position="1"/>
        <end position="21"/>
    </location>
</feature>
<evidence type="ECO:0000256" key="1">
    <source>
        <dbReference type="SAM" id="MobiDB-lite"/>
    </source>
</evidence>
<proteinExistence type="predicted"/>
<gene>
    <name evidence="2" type="ORF">FOZ63_017459</name>
</gene>
<feature type="non-terminal residue" evidence="2">
    <location>
        <position position="105"/>
    </location>
</feature>
<dbReference type="EMBL" id="JABANO010005042">
    <property type="protein sequence ID" value="KAF4754183.1"/>
    <property type="molecule type" value="Genomic_DNA"/>
</dbReference>
<dbReference type="AlphaFoldDB" id="A0A7J6UAH1"/>
<feature type="region of interest" description="Disordered" evidence="1">
    <location>
        <begin position="67"/>
        <end position="105"/>
    </location>
</feature>
<sequence>VELLRQGEPPNFNDESGEKSALIGPRGWEIEHRSSVAAPHLMSPDGRAGGEPVADFLASLGGWLKVDSTGAEGKPSGTNEARSLRPSDEEPSFETQLSFIDGEIP</sequence>
<reference evidence="2 3" key="1">
    <citation type="submission" date="2020-04" db="EMBL/GenBank/DDBJ databases">
        <title>Perkinsus olseni comparative genomics.</title>
        <authorList>
            <person name="Bogema D.R."/>
        </authorList>
    </citation>
    <scope>NUCLEOTIDE SEQUENCE [LARGE SCALE GENOMIC DNA]</scope>
    <source>
        <strain evidence="2 3">ATCC PRA-207</strain>
    </source>
</reference>
<evidence type="ECO:0000313" key="2">
    <source>
        <dbReference type="EMBL" id="KAF4754183.1"/>
    </source>
</evidence>
<feature type="non-terminal residue" evidence="2">
    <location>
        <position position="1"/>
    </location>
</feature>
<evidence type="ECO:0000313" key="3">
    <source>
        <dbReference type="Proteomes" id="UP000553632"/>
    </source>
</evidence>
<dbReference type="Proteomes" id="UP000553632">
    <property type="component" value="Unassembled WGS sequence"/>
</dbReference>
<protein>
    <submittedName>
        <fullName evidence="2">Uncharacterized protein</fullName>
    </submittedName>
</protein>
<organism evidence="2 3">
    <name type="scientific">Perkinsus olseni</name>
    <name type="common">Perkinsus atlanticus</name>
    <dbReference type="NCBI Taxonomy" id="32597"/>
    <lineage>
        <taxon>Eukaryota</taxon>
        <taxon>Sar</taxon>
        <taxon>Alveolata</taxon>
        <taxon>Perkinsozoa</taxon>
        <taxon>Perkinsea</taxon>
        <taxon>Perkinsida</taxon>
        <taxon>Perkinsidae</taxon>
        <taxon>Perkinsus</taxon>
    </lineage>
</organism>
<name>A0A7J6UAH1_PEROL</name>